<feature type="transmembrane region" description="Helical" evidence="6">
    <location>
        <begin position="266"/>
        <end position="286"/>
    </location>
</feature>
<feature type="transmembrane region" description="Helical" evidence="6">
    <location>
        <begin position="16"/>
        <end position="46"/>
    </location>
</feature>
<evidence type="ECO:0000313" key="8">
    <source>
        <dbReference type="Proteomes" id="UP000027778"/>
    </source>
</evidence>
<keyword evidence="3 6" id="KW-0812">Transmembrane</keyword>
<dbReference type="PANTHER" id="PTHR21716:SF62">
    <property type="entry name" value="TRANSPORT PROTEIN YDBI-RELATED"/>
    <property type="match status" value="1"/>
</dbReference>
<feature type="transmembrane region" description="Helical" evidence="6">
    <location>
        <begin position="298"/>
        <end position="328"/>
    </location>
</feature>
<evidence type="ECO:0000313" key="7">
    <source>
        <dbReference type="EMBL" id="KEK24111.1"/>
    </source>
</evidence>
<evidence type="ECO:0000256" key="1">
    <source>
        <dbReference type="ARBA" id="ARBA00004141"/>
    </source>
</evidence>
<evidence type="ECO:0000256" key="3">
    <source>
        <dbReference type="ARBA" id="ARBA00022692"/>
    </source>
</evidence>
<proteinExistence type="inferred from homology"/>
<evidence type="ECO:0000256" key="2">
    <source>
        <dbReference type="ARBA" id="ARBA00009773"/>
    </source>
</evidence>
<feature type="transmembrane region" description="Helical" evidence="6">
    <location>
        <begin position="67"/>
        <end position="88"/>
    </location>
</feature>
<reference evidence="7 8" key="1">
    <citation type="submission" date="2014-06" db="EMBL/GenBank/DDBJ databases">
        <title>Draft genome sequence of Bacillus gaemokensis JCM 15801 (MCCC 1A00707).</title>
        <authorList>
            <person name="Lai Q."/>
            <person name="Liu Y."/>
            <person name="Shao Z."/>
        </authorList>
    </citation>
    <scope>NUCLEOTIDE SEQUENCE [LARGE SCALE GENOMIC DNA]</scope>
    <source>
        <strain evidence="7 8">JCM 15801</strain>
    </source>
</reference>
<keyword evidence="4 6" id="KW-1133">Transmembrane helix</keyword>
<dbReference type="RefSeq" id="WP_033674745.1">
    <property type="nucleotide sequence ID" value="NZ_JOTM01000009.1"/>
</dbReference>
<dbReference type="STRING" id="574375.AZF08_11695"/>
<protein>
    <submittedName>
        <fullName evidence="7">Membrane protein</fullName>
    </submittedName>
</protein>
<keyword evidence="5 6" id="KW-0472">Membrane</keyword>
<dbReference type="Proteomes" id="UP000027778">
    <property type="component" value="Unassembled WGS sequence"/>
</dbReference>
<evidence type="ECO:0000256" key="5">
    <source>
        <dbReference type="ARBA" id="ARBA00023136"/>
    </source>
</evidence>
<dbReference type="eggNOG" id="COG0628">
    <property type="taxonomic scope" value="Bacteria"/>
</dbReference>
<dbReference type="Pfam" id="PF01594">
    <property type="entry name" value="AI-2E_transport"/>
    <property type="match status" value="1"/>
</dbReference>
<feature type="transmembrane region" description="Helical" evidence="6">
    <location>
        <begin position="232"/>
        <end position="259"/>
    </location>
</feature>
<keyword evidence="8" id="KW-1185">Reference proteome</keyword>
<dbReference type="InterPro" id="IPR002549">
    <property type="entry name" value="AI-2E-like"/>
</dbReference>
<evidence type="ECO:0000256" key="4">
    <source>
        <dbReference type="ARBA" id="ARBA00022989"/>
    </source>
</evidence>
<gene>
    <name evidence="7" type="ORF">BAGA_29095</name>
</gene>
<accession>A0A073KC63</accession>
<dbReference type="PANTHER" id="PTHR21716">
    <property type="entry name" value="TRANSMEMBRANE PROTEIN"/>
    <property type="match status" value="1"/>
</dbReference>
<comment type="similarity">
    <text evidence="2">Belongs to the autoinducer-2 exporter (AI-2E) (TC 2.A.86) family.</text>
</comment>
<dbReference type="GO" id="GO:0055085">
    <property type="term" value="P:transmembrane transport"/>
    <property type="evidence" value="ECO:0007669"/>
    <property type="project" value="TreeGrafter"/>
</dbReference>
<comment type="subcellular location">
    <subcellularLocation>
        <location evidence="1">Membrane</location>
        <topology evidence="1">Multi-pass membrane protein</topology>
    </subcellularLocation>
</comment>
<dbReference type="OrthoDB" id="9772136at2"/>
<dbReference type="EMBL" id="JOTM01000009">
    <property type="protein sequence ID" value="KEK24111.1"/>
    <property type="molecule type" value="Genomic_DNA"/>
</dbReference>
<sequence length="344" mass="39765">MIQMKSFFQSRGFQRLLVLVVLALILYGLKSMINLILITFILTFLMDRFQRFISEKLNRFVPINRKMIIAFLYIVLVTFIVTTLYKYLPVLTVQISQLIYQFKLFFKNPPDNEMIRYVLSAINQMEVSKYIEQGVDVIYQSLANIGKVSLQILLSLILSLFFLLEKERIIRFTSKFKESKLSIFYEEISYFGQRFARSFGKVIEAQFLIAVVNCILSVIALVFLGFPQLLVLAVMIFLLGLIPVAGVIISLFPLCIIAYNIGGIVYVVYILIFITVIHAIESYFLNPKFMSAKTNLPIFYTFMVLIFSEHFLGIWGLIIGIPIFIFLLDVLEVHEGEKTHTNIE</sequence>
<organism evidence="7 8">
    <name type="scientific">Bacillus gaemokensis</name>
    <dbReference type="NCBI Taxonomy" id="574375"/>
    <lineage>
        <taxon>Bacteria</taxon>
        <taxon>Bacillati</taxon>
        <taxon>Bacillota</taxon>
        <taxon>Bacilli</taxon>
        <taxon>Bacillales</taxon>
        <taxon>Bacillaceae</taxon>
        <taxon>Bacillus</taxon>
        <taxon>Bacillus cereus group</taxon>
    </lineage>
</organism>
<feature type="transmembrane region" description="Helical" evidence="6">
    <location>
        <begin position="207"/>
        <end position="226"/>
    </location>
</feature>
<evidence type="ECO:0000256" key="6">
    <source>
        <dbReference type="SAM" id="Phobius"/>
    </source>
</evidence>
<name>A0A073KC63_9BACI</name>
<dbReference type="AlphaFoldDB" id="A0A073KC63"/>
<dbReference type="GO" id="GO:0016020">
    <property type="term" value="C:membrane"/>
    <property type="evidence" value="ECO:0007669"/>
    <property type="project" value="UniProtKB-SubCell"/>
</dbReference>
<feature type="transmembrane region" description="Helical" evidence="6">
    <location>
        <begin position="148"/>
        <end position="164"/>
    </location>
</feature>
<comment type="caution">
    <text evidence="7">The sequence shown here is derived from an EMBL/GenBank/DDBJ whole genome shotgun (WGS) entry which is preliminary data.</text>
</comment>